<keyword evidence="3" id="KW-1185">Reference proteome</keyword>
<keyword evidence="1" id="KW-0175">Coiled coil</keyword>
<protein>
    <submittedName>
        <fullName evidence="2">Uncharacterized protein</fullName>
    </submittedName>
</protein>
<dbReference type="EMBL" id="MPUH01000895">
    <property type="protein sequence ID" value="OMJ72510.1"/>
    <property type="molecule type" value="Genomic_DNA"/>
</dbReference>
<reference evidence="2 3" key="1">
    <citation type="submission" date="2016-11" db="EMBL/GenBank/DDBJ databases">
        <title>The macronuclear genome of Stentor coeruleus: a giant cell with tiny introns.</title>
        <authorList>
            <person name="Slabodnick M."/>
            <person name="Ruby J.G."/>
            <person name="Reiff S.B."/>
            <person name="Swart E.C."/>
            <person name="Gosai S."/>
            <person name="Prabakaran S."/>
            <person name="Witkowska E."/>
            <person name="Larue G.E."/>
            <person name="Fisher S."/>
            <person name="Freeman R.M."/>
            <person name="Gunawardena J."/>
            <person name="Chu W."/>
            <person name="Stover N.A."/>
            <person name="Gregory B.D."/>
            <person name="Nowacki M."/>
            <person name="Derisi J."/>
            <person name="Roy S.W."/>
            <person name="Marshall W.F."/>
            <person name="Sood P."/>
        </authorList>
    </citation>
    <scope>NUCLEOTIDE SEQUENCE [LARGE SCALE GENOMIC DNA]</scope>
    <source>
        <strain evidence="2">WM001</strain>
    </source>
</reference>
<evidence type="ECO:0000313" key="2">
    <source>
        <dbReference type="EMBL" id="OMJ72510.1"/>
    </source>
</evidence>
<feature type="coiled-coil region" evidence="1">
    <location>
        <begin position="124"/>
        <end position="215"/>
    </location>
</feature>
<gene>
    <name evidence="2" type="ORF">SteCoe_29029</name>
</gene>
<sequence>MVKKKNNLSSKGRLMNFYKRHYAKDKLAQTQTQKPNILVSTENHVNVHISQLYKTQDSISSFLSDSMLIETPIKSRALPLKPLYPSFFQELTEIKNNSFTSSKCQKDINTSIKDQDLFRKEQTLKAKEIYLNQLQNDIEKQEQIIKAREEELKMALKQISPNSPKSLSSLTEIFLLKSAILAQKEQELVNQEKNIEEKMKELEETKEEAIIMECSVCINEIIGCIVISDAEEKLINRYMQEDSEVDSFFYSFGNELDQIPEISGEHSSEYLNSSGTAPLC</sequence>
<organism evidence="2 3">
    <name type="scientific">Stentor coeruleus</name>
    <dbReference type="NCBI Taxonomy" id="5963"/>
    <lineage>
        <taxon>Eukaryota</taxon>
        <taxon>Sar</taxon>
        <taxon>Alveolata</taxon>
        <taxon>Ciliophora</taxon>
        <taxon>Postciliodesmatophora</taxon>
        <taxon>Heterotrichea</taxon>
        <taxon>Heterotrichida</taxon>
        <taxon>Stentoridae</taxon>
        <taxon>Stentor</taxon>
    </lineage>
</organism>
<evidence type="ECO:0000256" key="1">
    <source>
        <dbReference type="SAM" id="Coils"/>
    </source>
</evidence>
<comment type="caution">
    <text evidence="2">The sequence shown here is derived from an EMBL/GenBank/DDBJ whole genome shotgun (WGS) entry which is preliminary data.</text>
</comment>
<name>A0A1R2B7C1_9CILI</name>
<dbReference type="Proteomes" id="UP000187209">
    <property type="component" value="Unassembled WGS sequence"/>
</dbReference>
<proteinExistence type="predicted"/>
<evidence type="ECO:0000313" key="3">
    <source>
        <dbReference type="Proteomes" id="UP000187209"/>
    </source>
</evidence>
<dbReference type="AlphaFoldDB" id="A0A1R2B7C1"/>
<accession>A0A1R2B7C1</accession>